<gene>
    <name evidence="1" type="ORF">GCM10022202_04470</name>
</gene>
<evidence type="ECO:0000313" key="2">
    <source>
        <dbReference type="Proteomes" id="UP001410795"/>
    </source>
</evidence>
<dbReference type="InterPro" id="IPR036271">
    <property type="entry name" value="Tet_transcr_reg_TetR-rel_C_sf"/>
</dbReference>
<proteinExistence type="predicted"/>
<dbReference type="SUPFAM" id="SSF48498">
    <property type="entry name" value="Tetracyclin repressor-like, C-terminal domain"/>
    <property type="match status" value="1"/>
</dbReference>
<evidence type="ECO:0000313" key="1">
    <source>
        <dbReference type="EMBL" id="GAA3648023.1"/>
    </source>
</evidence>
<sequence>MPVRPRRGRPPLTSREAILDTVLELGLDQATITSVSARLGVDQSTLYRHVDGVEDMLDAAVALAVARSDWPEPDDDWAEYLRTCAQAMWRMFARTPGLAQRLREMKTVPDELVAQSYRVVEHLTTGLGFELREAALIVDTIGDMTADAFLTIESLHRPVEGGGSYSEQVLARMAEAGATIADPALSGQYLEAMRYAMGEPGRPSRWWQDKVDLVIDGVAHRLEAR</sequence>
<evidence type="ECO:0008006" key="3">
    <source>
        <dbReference type="Google" id="ProtNLM"/>
    </source>
</evidence>
<dbReference type="Proteomes" id="UP001410795">
    <property type="component" value="Unassembled WGS sequence"/>
</dbReference>
<dbReference type="RefSeq" id="WP_221856538.1">
    <property type="nucleotide sequence ID" value="NZ_BAAAYV010000002.1"/>
</dbReference>
<name>A0ABP7B5G5_9MICO</name>
<keyword evidence="2" id="KW-1185">Reference proteome</keyword>
<protein>
    <recommendedName>
        <fullName evidence="3">TetR/AcrR family transcriptional regulator</fullName>
    </recommendedName>
</protein>
<dbReference type="Gene3D" id="1.10.357.10">
    <property type="entry name" value="Tetracycline Repressor, domain 2"/>
    <property type="match status" value="1"/>
</dbReference>
<dbReference type="Gene3D" id="1.10.10.60">
    <property type="entry name" value="Homeodomain-like"/>
    <property type="match status" value="1"/>
</dbReference>
<dbReference type="SUPFAM" id="SSF46689">
    <property type="entry name" value="Homeodomain-like"/>
    <property type="match status" value="1"/>
</dbReference>
<accession>A0ABP7B5G5</accession>
<dbReference type="InterPro" id="IPR009057">
    <property type="entry name" value="Homeodomain-like_sf"/>
</dbReference>
<dbReference type="EMBL" id="BAAAYV010000002">
    <property type="protein sequence ID" value="GAA3648023.1"/>
    <property type="molecule type" value="Genomic_DNA"/>
</dbReference>
<comment type="caution">
    <text evidence="1">The sequence shown here is derived from an EMBL/GenBank/DDBJ whole genome shotgun (WGS) entry which is preliminary data.</text>
</comment>
<organism evidence="1 2">
    <name type="scientific">Microbacterium marinilacus</name>
    <dbReference type="NCBI Taxonomy" id="415209"/>
    <lineage>
        <taxon>Bacteria</taxon>
        <taxon>Bacillati</taxon>
        <taxon>Actinomycetota</taxon>
        <taxon>Actinomycetes</taxon>
        <taxon>Micrococcales</taxon>
        <taxon>Microbacteriaceae</taxon>
        <taxon>Microbacterium</taxon>
    </lineage>
</organism>
<reference evidence="2" key="1">
    <citation type="journal article" date="2019" name="Int. J. Syst. Evol. Microbiol.">
        <title>The Global Catalogue of Microorganisms (GCM) 10K type strain sequencing project: providing services to taxonomists for standard genome sequencing and annotation.</title>
        <authorList>
            <consortium name="The Broad Institute Genomics Platform"/>
            <consortium name="The Broad Institute Genome Sequencing Center for Infectious Disease"/>
            <person name="Wu L."/>
            <person name="Ma J."/>
        </authorList>
    </citation>
    <scope>NUCLEOTIDE SEQUENCE [LARGE SCALE GENOMIC DNA]</scope>
    <source>
        <strain evidence="2">JCM 16546</strain>
    </source>
</reference>